<accession>A0ABS6N7E4</accession>
<dbReference type="Proteomes" id="UP001166293">
    <property type="component" value="Unassembled WGS sequence"/>
</dbReference>
<evidence type="ECO:0000259" key="1">
    <source>
        <dbReference type="Pfam" id="PF07411"/>
    </source>
</evidence>
<name>A0ABS6N7E4_9RHOB</name>
<protein>
    <submittedName>
        <fullName evidence="2">DUF1508 domain-containing protein</fullName>
    </submittedName>
</protein>
<proteinExistence type="predicted"/>
<sequence>MYFVLFLDTRGQWRWTLKASNHEPIAMSSESYVRKADAQYSISLVKSAHNAPVYDVATT</sequence>
<dbReference type="RefSeq" id="WP_217777253.1">
    <property type="nucleotide sequence ID" value="NZ_JAHRWL010000001.1"/>
</dbReference>
<dbReference type="InterPro" id="IPR010879">
    <property type="entry name" value="DUF1508"/>
</dbReference>
<dbReference type="EMBL" id="JAHRWL010000001">
    <property type="protein sequence ID" value="MBV2359445.1"/>
    <property type="molecule type" value="Genomic_DNA"/>
</dbReference>
<dbReference type="Pfam" id="PF07411">
    <property type="entry name" value="DUF1508"/>
    <property type="match status" value="1"/>
</dbReference>
<organism evidence="2 3">
    <name type="scientific">Thalassococcus arenae</name>
    <dbReference type="NCBI Taxonomy" id="2851652"/>
    <lineage>
        <taxon>Bacteria</taxon>
        <taxon>Pseudomonadati</taxon>
        <taxon>Pseudomonadota</taxon>
        <taxon>Alphaproteobacteria</taxon>
        <taxon>Rhodobacterales</taxon>
        <taxon>Roseobacteraceae</taxon>
        <taxon>Thalassococcus</taxon>
    </lineage>
</organism>
<feature type="domain" description="DUF1508" evidence="1">
    <location>
        <begin position="8"/>
        <end position="55"/>
    </location>
</feature>
<comment type="caution">
    <text evidence="2">The sequence shown here is derived from an EMBL/GenBank/DDBJ whole genome shotgun (WGS) entry which is preliminary data.</text>
</comment>
<evidence type="ECO:0000313" key="3">
    <source>
        <dbReference type="Proteomes" id="UP001166293"/>
    </source>
</evidence>
<gene>
    <name evidence="2" type="ORF">KUH32_06645</name>
</gene>
<keyword evidence="3" id="KW-1185">Reference proteome</keyword>
<reference evidence="2" key="1">
    <citation type="submission" date="2021-06" db="EMBL/GenBank/DDBJ databases">
        <title>Thalassococcus sp. CAU 1522 isolated from sea sand, Republic of Korea.</title>
        <authorList>
            <person name="Kim W."/>
        </authorList>
    </citation>
    <scope>NUCLEOTIDE SEQUENCE</scope>
    <source>
        <strain evidence="2">CAU 1522</strain>
    </source>
</reference>
<evidence type="ECO:0000313" key="2">
    <source>
        <dbReference type="EMBL" id="MBV2359445.1"/>
    </source>
</evidence>